<comment type="caution">
    <text evidence="3">The sequence shown here is derived from an EMBL/GenBank/DDBJ whole genome shotgun (WGS) entry which is preliminary data.</text>
</comment>
<feature type="compositionally biased region" description="Basic and acidic residues" evidence="1">
    <location>
        <begin position="196"/>
        <end position="208"/>
    </location>
</feature>
<evidence type="ECO:0000313" key="3">
    <source>
        <dbReference type="EMBL" id="OAP00999.1"/>
    </source>
</evidence>
<feature type="domain" description="Myb/SANT-like" evidence="2">
    <location>
        <begin position="12"/>
        <end position="84"/>
    </location>
</feature>
<evidence type="ECO:0000259" key="2">
    <source>
        <dbReference type="Pfam" id="PF12776"/>
    </source>
</evidence>
<feature type="region of interest" description="Disordered" evidence="1">
    <location>
        <begin position="162"/>
        <end position="259"/>
    </location>
</feature>
<dbReference type="InterPro" id="IPR024752">
    <property type="entry name" value="Myb/SANT-like_dom"/>
</dbReference>
<proteinExistence type="predicted"/>
<organism evidence="3 4">
    <name type="scientific">Arabidopsis thaliana</name>
    <name type="common">Mouse-ear cress</name>
    <dbReference type="NCBI Taxonomy" id="3702"/>
    <lineage>
        <taxon>Eukaryota</taxon>
        <taxon>Viridiplantae</taxon>
        <taxon>Streptophyta</taxon>
        <taxon>Embryophyta</taxon>
        <taxon>Tracheophyta</taxon>
        <taxon>Spermatophyta</taxon>
        <taxon>Magnoliopsida</taxon>
        <taxon>eudicotyledons</taxon>
        <taxon>Gunneridae</taxon>
        <taxon>Pentapetalae</taxon>
        <taxon>rosids</taxon>
        <taxon>malvids</taxon>
        <taxon>Brassicales</taxon>
        <taxon>Brassicaceae</taxon>
        <taxon>Camelineae</taxon>
        <taxon>Arabidopsis</taxon>
    </lineage>
</organism>
<dbReference type="Proteomes" id="UP000078284">
    <property type="component" value="Chromosome 4"/>
</dbReference>
<dbReference type="ExpressionAtlas" id="A0A178V471">
    <property type="expression patterns" value="baseline and differential"/>
</dbReference>
<name>A0A178V471_ARATH</name>
<dbReference type="InterPro" id="IPR021641">
    <property type="entry name" value="DUF3245"/>
</dbReference>
<dbReference type="PANTHER" id="PTHR35741:SF1">
    <property type="entry name" value="FACTOR CWC22-LIKE PROTEIN, PUTATIVE (DUF3245)-RELATED"/>
    <property type="match status" value="1"/>
</dbReference>
<reference evidence="4" key="1">
    <citation type="journal article" date="2016" name="Proc. Natl. Acad. Sci. U.S.A.">
        <title>Chromosome-level assembly of Arabidopsis thaliana Ler reveals the extent of translocation and inversion polymorphisms.</title>
        <authorList>
            <person name="Zapata L."/>
            <person name="Ding J."/>
            <person name="Willing E.M."/>
            <person name="Hartwig B."/>
            <person name="Bezdan D."/>
            <person name="Jiao W.B."/>
            <person name="Patel V."/>
            <person name="Velikkakam James G."/>
            <person name="Koornneef M."/>
            <person name="Ossowski S."/>
            <person name="Schneeberger K."/>
        </authorList>
    </citation>
    <scope>NUCLEOTIDE SEQUENCE [LARGE SCALE GENOMIC DNA]</scope>
    <source>
        <strain evidence="4">cv. Landsberg erecta</strain>
    </source>
</reference>
<dbReference type="Pfam" id="PF11595">
    <property type="entry name" value="DUF3245"/>
    <property type="match status" value="1"/>
</dbReference>
<dbReference type="AlphaFoldDB" id="A0A178V471"/>
<dbReference type="Pfam" id="PF12776">
    <property type="entry name" value="Myb_DNA-bind_3"/>
    <property type="match status" value="1"/>
</dbReference>
<evidence type="ECO:0000256" key="1">
    <source>
        <dbReference type="SAM" id="MobiDB-lite"/>
    </source>
</evidence>
<dbReference type="EMBL" id="LUHQ01000004">
    <property type="protein sequence ID" value="OAP00999.1"/>
    <property type="molecule type" value="Genomic_DNA"/>
</dbReference>
<feature type="compositionally biased region" description="Basic residues" evidence="1">
    <location>
        <begin position="249"/>
        <end position="259"/>
    </location>
</feature>
<evidence type="ECO:0000313" key="4">
    <source>
        <dbReference type="Proteomes" id="UP000078284"/>
    </source>
</evidence>
<gene>
    <name evidence="3" type="ordered locus">AXX17_At4g08780</name>
</gene>
<dbReference type="PANTHER" id="PTHR35741">
    <property type="entry name" value="FACTOR CWC22-LIKE PROTEIN, PUTATIVE (DUF3245)-RELATED"/>
    <property type="match status" value="1"/>
</dbReference>
<accession>A0A178V471</accession>
<protein>
    <recommendedName>
        <fullName evidence="2">Myb/SANT-like domain-containing protein</fullName>
    </recommendedName>
</protein>
<sequence length="259" mass="29536">MSTIHGSDSLAWSDEQTRLYLQLRFDEKLKGNIRKHIVNEAGRQSIIDKFYEVYGVRHQWKKFGSKFTTCKKQYEAFRKLTHDRTGLGYFANGSIDMFEDSWNERCKEWPGARKISQRIELWKLGGGETLVAMTTETEKKKGPPQILKTDKATKLAEKWVANMTRPTEDDPIETAQEERPHRLGLGAQVSRQTKRRPSDNPLDQKLEAKFAAGKRKNARLVAESAGSSKNVGDDSEDDDESESKSQAFGKKKKNTSTPH</sequence>